<dbReference type="SUPFAM" id="SSF53098">
    <property type="entry name" value="Ribonuclease H-like"/>
    <property type="match status" value="1"/>
</dbReference>
<dbReference type="SMART" id="SM00343">
    <property type="entry name" value="ZnF_C2HC"/>
    <property type="match status" value="2"/>
</dbReference>
<evidence type="ECO:0000256" key="3">
    <source>
        <dbReference type="ARBA" id="ARBA00022695"/>
    </source>
</evidence>
<evidence type="ECO:0000256" key="5">
    <source>
        <dbReference type="ARBA" id="ARBA00022759"/>
    </source>
</evidence>
<feature type="region of interest" description="Disordered" evidence="9">
    <location>
        <begin position="193"/>
        <end position="237"/>
    </location>
</feature>
<feature type="compositionally biased region" description="Low complexity" evidence="9">
    <location>
        <begin position="206"/>
        <end position="218"/>
    </location>
</feature>
<feature type="compositionally biased region" description="Gly residues" evidence="9">
    <location>
        <begin position="533"/>
        <end position="542"/>
    </location>
</feature>
<proteinExistence type="predicted"/>
<evidence type="ECO:0000259" key="10">
    <source>
        <dbReference type="PROSITE" id="PS50158"/>
    </source>
</evidence>
<dbReference type="InterPro" id="IPR036875">
    <property type="entry name" value="Znf_CCHC_sf"/>
</dbReference>
<evidence type="ECO:0000256" key="2">
    <source>
        <dbReference type="ARBA" id="ARBA00022679"/>
    </source>
</evidence>
<evidence type="ECO:0000256" key="7">
    <source>
        <dbReference type="ARBA" id="ARBA00022918"/>
    </source>
</evidence>
<accession>A0A699HDK8</accession>
<dbReference type="SUPFAM" id="SSF56672">
    <property type="entry name" value="DNA/RNA polymerases"/>
    <property type="match status" value="1"/>
</dbReference>
<dbReference type="CDD" id="cd01647">
    <property type="entry name" value="RT_LTR"/>
    <property type="match status" value="1"/>
</dbReference>
<keyword evidence="8" id="KW-0862">Zinc</keyword>
<dbReference type="GO" id="GO:0008270">
    <property type="term" value="F:zinc ion binding"/>
    <property type="evidence" value="ECO:0007669"/>
    <property type="project" value="UniProtKB-KW"/>
</dbReference>
<feature type="domain" description="Reverse transcriptase" evidence="11">
    <location>
        <begin position="853"/>
        <end position="1056"/>
    </location>
</feature>
<dbReference type="PANTHER" id="PTHR37984">
    <property type="entry name" value="PROTEIN CBG26694"/>
    <property type="match status" value="1"/>
</dbReference>
<dbReference type="EC" id="2.7.7.49" evidence="1"/>
<dbReference type="GO" id="GO:0006508">
    <property type="term" value="P:proteolysis"/>
    <property type="evidence" value="ECO:0007669"/>
    <property type="project" value="UniProtKB-KW"/>
</dbReference>
<dbReference type="GO" id="GO:0004519">
    <property type="term" value="F:endonuclease activity"/>
    <property type="evidence" value="ECO:0007669"/>
    <property type="project" value="UniProtKB-KW"/>
</dbReference>
<dbReference type="PANTHER" id="PTHR37984:SF5">
    <property type="entry name" value="PROTEIN NYNRIN-LIKE"/>
    <property type="match status" value="1"/>
</dbReference>
<dbReference type="Gene3D" id="3.30.70.270">
    <property type="match status" value="1"/>
</dbReference>
<dbReference type="GO" id="GO:0015074">
    <property type="term" value="P:DNA integration"/>
    <property type="evidence" value="ECO:0007669"/>
    <property type="project" value="InterPro"/>
</dbReference>
<keyword evidence="2" id="KW-0808">Transferase</keyword>
<gene>
    <name evidence="13" type="ORF">Tci_363897</name>
</gene>
<sequence>MDMEVKRFDFSSALKKYGLSKYRSRVWDPLFLRVILIGSVSVEVSVAPEVGAAAVASPVRVLELDAHSSSKDDPSESSPHPVSVAPMVLPFLCSDNSESDTEIPERHVSPTPHDAMLTRWRSRAALRSSSPTTSIPEIPIAPILPAPSAIVSPSSEFPLAPVALIMRKSVRPLPSHRLALRYTSHHLDHFTFGSSSSHSSSDHSSSRHSSSGHSLSGHTPPDTIDADSSAPPRFFHPSLARTPRCSEAYLRWRSALLSTMYPLMTSESSGGDSSFESSTRPSHKRCRSPAATMTSSIHATRALVPFCADLLPPRKRFRDSISPEDIDTNVLEDIKADAMTVEVAVDRDVEAGIDTSIGMEVDVGVDVEDEVESSDRVTIEVGVDMFSGIGIPDAMLIPDTVECMDQTGHRELKARSLIARGERDILLNKVASLERSITRLRGTMMMERVRADRFWRRARFIESELRQIRRFRYYDRMRSRRLETFANMTITRSDMTPKAIEELVNRRVEEALAAYEATRAANALEAENQSQNGDGGNNGNGNGEMEMVEMEIQMRMIGVLGQLFEKPTRLQDVVRIANKLMDQKLKGYAVKMLKTKEGWRSIREITVVSSHYSEGRMLECKLHHEGPCTARCGKCNKIRHLTRDCKVTNSTTSTQRGQVVNQRVVTCFECGRQGHYRSDCPKLKDQNHGNKAGNKNGVGEARGKAYVLGGGDANLDSNIVKGTFLLNNQYASMIFDSGADRSFMLTTFITLLDVTPDTLDVSYVVELADIRIFETNIILRGYMLGLLGHPFNIDLILVELGSFDVIISMDWLANHAVIVCDEKIMRIPYGDKVLILQAPSKLQELSTQLQELSDKGFIRPSSSPWGASVLFVKKKDGSFWMCIDYRELNKMTVKNRYPLLRINDLFNQLEGSRVYSKTDLRSGYHQLKFREEYILKTTFRTRYGNYEFPVMSFGPTNAPAVFMDLMNRVCKPYLDNFMIVFIDDILIYSKSEEEHAEHLRLILKLLKKEELYAKFSKCDFWLSRKLCNASILALPEGSENFMVYFDTSQKGLGAVLIQREKFRAYTSRQLKIHKKNYTTHDFELGAVVFGLKMWRHYLREKNENFRTEYLCGMIKKLEQRTDGTLCLNGKSWILGRDTIWVIVDRLTKSAHFLPMKETDLMEKLTRQYLKEVVSRHGVRVLIIFYQDSKFTYHLWQSLNKSLGTQLNMSMAYHPQTDGQSERTIQTLDDILHAYVIDFGEGWDRHLPLVEFSYNNNCHTSIKVAPFEALYGRKCRSPICWAEVGDAQLVGPEIIHETTENIIQIKKRIQAARDRQKSYANRRRKALEFKVGDKVMLNVSPWKGVIRFGKRGKLNPRYIGPFKILAKEGTLAYRLELPEKLSQVHSTFHVSNLKKCFIDEPLAILLDEI</sequence>
<dbReference type="PROSITE" id="PS50878">
    <property type="entry name" value="RT_POL"/>
    <property type="match status" value="1"/>
</dbReference>
<keyword evidence="5" id="KW-0255">Endonuclease</keyword>
<keyword evidence="3" id="KW-0548">Nucleotidyltransferase</keyword>
<dbReference type="Pfam" id="PF24626">
    <property type="entry name" value="SH3_Tf2-1"/>
    <property type="match status" value="1"/>
</dbReference>
<dbReference type="InterPro" id="IPR021109">
    <property type="entry name" value="Peptidase_aspartic_dom_sf"/>
</dbReference>
<feature type="domain" description="Integrase catalytic" evidence="12">
    <location>
        <begin position="1111"/>
        <end position="1273"/>
    </location>
</feature>
<keyword evidence="6" id="KW-0378">Hydrolase</keyword>
<dbReference type="InterPro" id="IPR036397">
    <property type="entry name" value="RNaseH_sf"/>
</dbReference>
<dbReference type="InterPro" id="IPR012337">
    <property type="entry name" value="RNaseH-like_sf"/>
</dbReference>
<dbReference type="Pfam" id="PF17917">
    <property type="entry name" value="RT_RNaseH"/>
    <property type="match status" value="1"/>
</dbReference>
<dbReference type="Gene3D" id="2.40.70.10">
    <property type="entry name" value="Acid Proteases"/>
    <property type="match status" value="1"/>
</dbReference>
<keyword evidence="7 13" id="KW-0695">RNA-directed DNA polymerase</keyword>
<keyword evidence="8" id="KW-0863">Zinc-finger</keyword>
<feature type="region of interest" description="Disordered" evidence="9">
    <location>
        <begin position="266"/>
        <end position="292"/>
    </location>
</feature>
<dbReference type="PROSITE" id="PS50158">
    <property type="entry name" value="ZF_CCHC"/>
    <property type="match status" value="1"/>
</dbReference>
<comment type="caution">
    <text evidence="13">The sequence shown here is derived from an EMBL/GenBank/DDBJ whole genome shotgun (WGS) entry which is preliminary data.</text>
</comment>
<dbReference type="Gene3D" id="3.30.420.10">
    <property type="entry name" value="Ribonuclease H-like superfamily/Ribonuclease H"/>
    <property type="match status" value="1"/>
</dbReference>
<dbReference type="Pfam" id="PF00078">
    <property type="entry name" value="RVT_1"/>
    <property type="match status" value="1"/>
</dbReference>
<dbReference type="InterPro" id="IPR056924">
    <property type="entry name" value="SH3_Tf2-1"/>
</dbReference>
<dbReference type="InterPro" id="IPR041373">
    <property type="entry name" value="RT_RNaseH"/>
</dbReference>
<organism evidence="13">
    <name type="scientific">Tanacetum cinerariifolium</name>
    <name type="common">Dalmatian daisy</name>
    <name type="synonym">Chrysanthemum cinerariifolium</name>
    <dbReference type="NCBI Taxonomy" id="118510"/>
    <lineage>
        <taxon>Eukaryota</taxon>
        <taxon>Viridiplantae</taxon>
        <taxon>Streptophyta</taxon>
        <taxon>Embryophyta</taxon>
        <taxon>Tracheophyta</taxon>
        <taxon>Spermatophyta</taxon>
        <taxon>Magnoliopsida</taxon>
        <taxon>eudicotyledons</taxon>
        <taxon>Gunneridae</taxon>
        <taxon>Pentapetalae</taxon>
        <taxon>asterids</taxon>
        <taxon>campanulids</taxon>
        <taxon>Asterales</taxon>
        <taxon>Asteraceae</taxon>
        <taxon>Asteroideae</taxon>
        <taxon>Anthemideae</taxon>
        <taxon>Anthemidinae</taxon>
        <taxon>Tanacetum</taxon>
    </lineage>
</organism>
<dbReference type="InterPro" id="IPR000477">
    <property type="entry name" value="RT_dom"/>
</dbReference>
<evidence type="ECO:0000313" key="13">
    <source>
        <dbReference type="EMBL" id="GEX91922.1"/>
    </source>
</evidence>
<reference evidence="13" key="1">
    <citation type="journal article" date="2019" name="Sci. Rep.">
        <title>Draft genome of Tanacetum cinerariifolium, the natural source of mosquito coil.</title>
        <authorList>
            <person name="Yamashiro T."/>
            <person name="Shiraishi A."/>
            <person name="Satake H."/>
            <person name="Nakayama K."/>
        </authorList>
    </citation>
    <scope>NUCLEOTIDE SEQUENCE</scope>
</reference>
<dbReference type="InterPro" id="IPR043128">
    <property type="entry name" value="Rev_trsase/Diguanyl_cyclase"/>
</dbReference>
<dbReference type="SUPFAM" id="SSF57756">
    <property type="entry name" value="Retrovirus zinc finger-like domains"/>
    <property type="match status" value="1"/>
</dbReference>
<dbReference type="GO" id="GO:0004190">
    <property type="term" value="F:aspartic-type endopeptidase activity"/>
    <property type="evidence" value="ECO:0007669"/>
    <property type="project" value="UniProtKB-KW"/>
</dbReference>
<keyword evidence="4" id="KW-0540">Nuclease</keyword>
<feature type="compositionally biased region" description="Low complexity" evidence="9">
    <location>
        <begin position="266"/>
        <end position="278"/>
    </location>
</feature>
<dbReference type="Gene3D" id="3.10.10.10">
    <property type="entry name" value="HIV Type 1 Reverse Transcriptase, subunit A, domain 1"/>
    <property type="match status" value="1"/>
</dbReference>
<dbReference type="InterPro" id="IPR050951">
    <property type="entry name" value="Retrovirus_Pol_polyprotein"/>
</dbReference>
<dbReference type="Pfam" id="PF00098">
    <property type="entry name" value="zf-CCHC"/>
    <property type="match status" value="1"/>
</dbReference>
<dbReference type="Gene3D" id="4.10.60.10">
    <property type="entry name" value="Zinc finger, CCHC-type"/>
    <property type="match status" value="1"/>
</dbReference>
<dbReference type="PROSITE" id="PS50994">
    <property type="entry name" value="INTEGRASE"/>
    <property type="match status" value="1"/>
</dbReference>
<dbReference type="InterPro" id="IPR043502">
    <property type="entry name" value="DNA/RNA_pol_sf"/>
</dbReference>
<keyword evidence="8" id="KW-0479">Metal-binding</keyword>
<dbReference type="InterPro" id="IPR001584">
    <property type="entry name" value="Integrase_cat-core"/>
</dbReference>
<dbReference type="EMBL" id="BKCJ010138990">
    <property type="protein sequence ID" value="GEX91922.1"/>
    <property type="molecule type" value="Genomic_DNA"/>
</dbReference>
<evidence type="ECO:0000256" key="1">
    <source>
        <dbReference type="ARBA" id="ARBA00012493"/>
    </source>
</evidence>
<dbReference type="Pfam" id="PF08284">
    <property type="entry name" value="RVP_2"/>
    <property type="match status" value="1"/>
</dbReference>
<evidence type="ECO:0000256" key="9">
    <source>
        <dbReference type="SAM" id="MobiDB-lite"/>
    </source>
</evidence>
<evidence type="ECO:0000256" key="8">
    <source>
        <dbReference type="PROSITE-ProRule" id="PRU00047"/>
    </source>
</evidence>
<evidence type="ECO:0000259" key="12">
    <source>
        <dbReference type="PROSITE" id="PS50994"/>
    </source>
</evidence>
<name>A0A699HDK8_TANCI</name>
<dbReference type="CDD" id="cd00303">
    <property type="entry name" value="retropepsin_like"/>
    <property type="match status" value="1"/>
</dbReference>
<evidence type="ECO:0000256" key="4">
    <source>
        <dbReference type="ARBA" id="ARBA00022722"/>
    </source>
</evidence>
<protein>
    <recommendedName>
        <fullName evidence="1">RNA-directed DNA polymerase</fullName>
        <ecNumber evidence="1">2.7.7.49</ecNumber>
    </recommendedName>
</protein>
<evidence type="ECO:0000256" key="6">
    <source>
        <dbReference type="ARBA" id="ARBA00022801"/>
    </source>
</evidence>
<dbReference type="GO" id="GO:0003964">
    <property type="term" value="F:RNA-directed DNA polymerase activity"/>
    <property type="evidence" value="ECO:0007669"/>
    <property type="project" value="UniProtKB-KW"/>
</dbReference>
<dbReference type="InterPro" id="IPR001878">
    <property type="entry name" value="Znf_CCHC"/>
</dbReference>
<evidence type="ECO:0000259" key="11">
    <source>
        <dbReference type="PROSITE" id="PS50878"/>
    </source>
</evidence>
<dbReference type="GO" id="GO:0003677">
    <property type="term" value="F:DNA binding"/>
    <property type="evidence" value="ECO:0007669"/>
    <property type="project" value="UniProtKB-KW"/>
</dbReference>
<feature type="domain" description="CCHC-type" evidence="10">
    <location>
        <begin position="667"/>
        <end position="682"/>
    </location>
</feature>
<feature type="region of interest" description="Disordered" evidence="9">
    <location>
        <begin position="525"/>
        <end position="544"/>
    </location>
</feature>